<dbReference type="KEGG" id="wcp:H9Q76_12480"/>
<protein>
    <submittedName>
        <fullName evidence="1">DUF3783 domain-containing protein</fullName>
    </submittedName>
</protein>
<reference evidence="1 2" key="1">
    <citation type="submission" date="2020-08" db="EMBL/GenBank/DDBJ databases">
        <authorList>
            <person name="Liu C."/>
            <person name="Sun Q."/>
        </authorList>
    </citation>
    <scope>NUCLEOTIDE SEQUENCE [LARGE SCALE GENOMIC DNA]</scope>
    <source>
        <strain evidence="1 2">NSJ-4</strain>
    </source>
</reference>
<dbReference type="Proteomes" id="UP000515819">
    <property type="component" value="Chromosome"/>
</dbReference>
<keyword evidence="2" id="KW-1185">Reference proteome</keyword>
<proteinExistence type="predicted"/>
<gene>
    <name evidence="1" type="ORF">H9Q76_12480</name>
</gene>
<dbReference type="AlphaFoldDB" id="A0A7G9FLT0"/>
<dbReference type="RefSeq" id="WP_181985556.1">
    <property type="nucleotide sequence ID" value="NZ_CP060632.1"/>
</dbReference>
<accession>A0A7G9FLT0</accession>
<name>A0A7G9FLT0_9FIRM</name>
<dbReference type="InterPro" id="IPR016621">
    <property type="entry name" value="UCP014543"/>
</dbReference>
<dbReference type="Pfam" id="PF12646">
    <property type="entry name" value="DUF3783"/>
    <property type="match status" value="1"/>
</dbReference>
<sequence length="127" mass="14497">MPTILLYSVPAEQHRQLEALGMRLGYSCKKIARKRFLQPIGCHAGLPGFEQNGDWYEGKDLPDPMILFSEFSDGLLNRFLAACKEDGMPQIDYRAVVTEHNIHWNVLDLYQELVQEHESLHGGKVTL</sequence>
<organism evidence="1 2">
    <name type="scientific">Wujia chipingensis</name>
    <dbReference type="NCBI Taxonomy" id="2763670"/>
    <lineage>
        <taxon>Bacteria</taxon>
        <taxon>Bacillati</taxon>
        <taxon>Bacillota</taxon>
        <taxon>Clostridia</taxon>
        <taxon>Lachnospirales</taxon>
        <taxon>Lachnospiraceae</taxon>
        <taxon>Wujia</taxon>
    </lineage>
</organism>
<dbReference type="EMBL" id="CP060632">
    <property type="protein sequence ID" value="QNL99511.1"/>
    <property type="molecule type" value="Genomic_DNA"/>
</dbReference>
<evidence type="ECO:0000313" key="2">
    <source>
        <dbReference type="Proteomes" id="UP000515819"/>
    </source>
</evidence>
<evidence type="ECO:0000313" key="1">
    <source>
        <dbReference type="EMBL" id="QNL99511.1"/>
    </source>
</evidence>